<dbReference type="InterPro" id="IPR029058">
    <property type="entry name" value="AB_hydrolase_fold"/>
</dbReference>
<evidence type="ECO:0000256" key="4">
    <source>
        <dbReference type="ARBA" id="ARBA00022729"/>
    </source>
</evidence>
<evidence type="ECO:0000256" key="3">
    <source>
        <dbReference type="ARBA" id="ARBA00014212"/>
    </source>
</evidence>
<feature type="signal peptide" evidence="9">
    <location>
        <begin position="1"/>
        <end position="19"/>
    </location>
</feature>
<feature type="chain" id="PRO_5025519191" description="Palmitoyl-protein thioesterase 1" evidence="9">
    <location>
        <begin position="20"/>
        <end position="332"/>
    </location>
</feature>
<proteinExistence type="inferred from homology"/>
<evidence type="ECO:0000256" key="9">
    <source>
        <dbReference type="SAM" id="SignalP"/>
    </source>
</evidence>
<keyword evidence="11" id="KW-1185">Reference proteome</keyword>
<organism evidence="10 11">
    <name type="scientific">Lophium mytilinum</name>
    <dbReference type="NCBI Taxonomy" id="390894"/>
    <lineage>
        <taxon>Eukaryota</taxon>
        <taxon>Fungi</taxon>
        <taxon>Dikarya</taxon>
        <taxon>Ascomycota</taxon>
        <taxon>Pezizomycotina</taxon>
        <taxon>Dothideomycetes</taxon>
        <taxon>Pleosporomycetidae</taxon>
        <taxon>Mytilinidiales</taxon>
        <taxon>Mytilinidiaceae</taxon>
        <taxon>Lophium</taxon>
    </lineage>
</organism>
<gene>
    <name evidence="10" type="ORF">BU16DRAFT_496731</name>
</gene>
<dbReference type="Pfam" id="PF02089">
    <property type="entry name" value="Palm_thioest"/>
    <property type="match status" value="1"/>
</dbReference>
<dbReference type="OrthoDB" id="10263094at2759"/>
<dbReference type="PANTHER" id="PTHR11247">
    <property type="entry name" value="PALMITOYL-PROTEIN THIOESTERASE/DOLICHYLDIPHOSPHATASE 1"/>
    <property type="match status" value="1"/>
</dbReference>
<evidence type="ECO:0000256" key="2">
    <source>
        <dbReference type="ARBA" id="ARBA00012423"/>
    </source>
</evidence>
<sequence>MMHSSTLIAPILLLTSVSALPSPATLTPSSKPLPLIIWHGLGDNYAADGLAAVADLATETNPGTFVYQIRLDGDAGSDRTATFFGNTTDQIAQVCADLASHPILSSAPAVNALGFSQGGQFLRGFIERCNVPPVRNLVTFGSQHNGIAEFQACGATDWLCKGAMALLRTNTWSGYVQSHLVPAQYYRSCNTSTGKPTEEYLEHSNFLADINNERAEKNETYAKNLASLEKFVMYLFEDDTTVIPKSSGWFAQVTNLTSGVVEPLRNRTIYKEDWIGLKKLDEKGGLVFKETEGGHMQLTDEVLTDVFKTYYGPVHGKWEDLTVQEEGGQIEL</sequence>
<accession>A0A6A6QAD1</accession>
<dbReference type="PANTHER" id="PTHR11247:SF8">
    <property type="entry name" value="PALMITOYL-PROTEIN THIOESTERASE 1"/>
    <property type="match status" value="1"/>
</dbReference>
<keyword evidence="7" id="KW-0325">Glycoprotein</keyword>
<reference evidence="10" key="1">
    <citation type="journal article" date="2020" name="Stud. Mycol.">
        <title>101 Dothideomycetes genomes: a test case for predicting lifestyles and emergence of pathogens.</title>
        <authorList>
            <person name="Haridas S."/>
            <person name="Albert R."/>
            <person name="Binder M."/>
            <person name="Bloem J."/>
            <person name="Labutti K."/>
            <person name="Salamov A."/>
            <person name="Andreopoulos B."/>
            <person name="Baker S."/>
            <person name="Barry K."/>
            <person name="Bills G."/>
            <person name="Bluhm B."/>
            <person name="Cannon C."/>
            <person name="Castanera R."/>
            <person name="Culley D."/>
            <person name="Daum C."/>
            <person name="Ezra D."/>
            <person name="Gonzalez J."/>
            <person name="Henrissat B."/>
            <person name="Kuo A."/>
            <person name="Liang C."/>
            <person name="Lipzen A."/>
            <person name="Lutzoni F."/>
            <person name="Magnuson J."/>
            <person name="Mondo S."/>
            <person name="Nolan M."/>
            <person name="Ohm R."/>
            <person name="Pangilinan J."/>
            <person name="Park H.-J."/>
            <person name="Ramirez L."/>
            <person name="Alfaro M."/>
            <person name="Sun H."/>
            <person name="Tritt A."/>
            <person name="Yoshinaga Y."/>
            <person name="Zwiers L.-H."/>
            <person name="Turgeon B."/>
            <person name="Goodwin S."/>
            <person name="Spatafora J."/>
            <person name="Crous P."/>
            <person name="Grigoriev I."/>
        </authorList>
    </citation>
    <scope>NUCLEOTIDE SEQUENCE</scope>
    <source>
        <strain evidence="10">CBS 269.34</strain>
    </source>
</reference>
<evidence type="ECO:0000313" key="10">
    <source>
        <dbReference type="EMBL" id="KAF2488946.1"/>
    </source>
</evidence>
<keyword evidence="5" id="KW-0378">Hydrolase</keyword>
<dbReference type="EC" id="3.1.2.22" evidence="2"/>
<dbReference type="FunFam" id="3.40.50.1820:FF:000107">
    <property type="entry name" value="Palmitoyl-protein thioesterase 1"/>
    <property type="match status" value="1"/>
</dbReference>
<dbReference type="InterPro" id="IPR002472">
    <property type="entry name" value="Palm_thioest"/>
</dbReference>
<evidence type="ECO:0000256" key="6">
    <source>
        <dbReference type="ARBA" id="ARBA00023157"/>
    </source>
</evidence>
<comment type="similarity">
    <text evidence="1">Belongs to the palmitoyl-protein thioesterase family.</text>
</comment>
<evidence type="ECO:0000256" key="5">
    <source>
        <dbReference type="ARBA" id="ARBA00022801"/>
    </source>
</evidence>
<dbReference type="EMBL" id="MU004200">
    <property type="protein sequence ID" value="KAF2488946.1"/>
    <property type="molecule type" value="Genomic_DNA"/>
</dbReference>
<dbReference type="PRINTS" id="PR00414">
    <property type="entry name" value="PPTHIESTRASE"/>
</dbReference>
<dbReference type="Proteomes" id="UP000799750">
    <property type="component" value="Unassembled WGS sequence"/>
</dbReference>
<protein>
    <recommendedName>
        <fullName evidence="3">Palmitoyl-protein thioesterase 1</fullName>
        <ecNumber evidence="2">3.1.2.22</ecNumber>
    </recommendedName>
    <alternativeName>
        <fullName evidence="8">Palmitoyl-protein hydrolase 1</fullName>
    </alternativeName>
</protein>
<name>A0A6A6QAD1_9PEZI</name>
<evidence type="ECO:0000313" key="11">
    <source>
        <dbReference type="Proteomes" id="UP000799750"/>
    </source>
</evidence>
<keyword evidence="6" id="KW-1015">Disulfide bond</keyword>
<dbReference type="GO" id="GO:0008474">
    <property type="term" value="F:palmitoyl-(protein) hydrolase activity"/>
    <property type="evidence" value="ECO:0007669"/>
    <property type="project" value="UniProtKB-EC"/>
</dbReference>
<dbReference type="AlphaFoldDB" id="A0A6A6QAD1"/>
<keyword evidence="4 9" id="KW-0732">Signal</keyword>
<evidence type="ECO:0000256" key="1">
    <source>
        <dbReference type="ARBA" id="ARBA00010758"/>
    </source>
</evidence>
<dbReference type="Gene3D" id="3.40.50.1820">
    <property type="entry name" value="alpha/beta hydrolase"/>
    <property type="match status" value="1"/>
</dbReference>
<evidence type="ECO:0000256" key="7">
    <source>
        <dbReference type="ARBA" id="ARBA00023180"/>
    </source>
</evidence>
<dbReference type="SUPFAM" id="SSF53474">
    <property type="entry name" value="alpha/beta-Hydrolases"/>
    <property type="match status" value="1"/>
</dbReference>
<evidence type="ECO:0000256" key="8">
    <source>
        <dbReference type="ARBA" id="ARBA00031934"/>
    </source>
</evidence>